<gene>
    <name evidence="1" type="ORF">Psi01_10470</name>
</gene>
<evidence type="ECO:0000313" key="2">
    <source>
        <dbReference type="Proteomes" id="UP000619788"/>
    </source>
</evidence>
<organism evidence="1 2">
    <name type="scientific">Planobispora siamensis</name>
    <dbReference type="NCBI Taxonomy" id="936338"/>
    <lineage>
        <taxon>Bacteria</taxon>
        <taxon>Bacillati</taxon>
        <taxon>Actinomycetota</taxon>
        <taxon>Actinomycetes</taxon>
        <taxon>Streptosporangiales</taxon>
        <taxon>Streptosporangiaceae</taxon>
        <taxon>Planobispora</taxon>
    </lineage>
</organism>
<proteinExistence type="predicted"/>
<sequence>MIVAGVGWDRMTDADFENIGDPAVQAEILAVGEELRFPPRRNRRRDEGWVRGREGKIAWRRGISDRAAALADDLPAGPDYADLPDDDGLVGERWWEDRRRAWDYYLIYRDPTPAEYEAALRQGEAISRWVVRILHVSDMVRFL</sequence>
<accession>A0A8J3SCT0</accession>
<dbReference type="Proteomes" id="UP000619788">
    <property type="component" value="Unassembled WGS sequence"/>
</dbReference>
<name>A0A8J3SCT0_9ACTN</name>
<dbReference type="EMBL" id="BOOJ01000011">
    <property type="protein sequence ID" value="GIH90417.1"/>
    <property type="molecule type" value="Genomic_DNA"/>
</dbReference>
<keyword evidence="2" id="KW-1185">Reference proteome</keyword>
<comment type="caution">
    <text evidence="1">The sequence shown here is derived from an EMBL/GenBank/DDBJ whole genome shotgun (WGS) entry which is preliminary data.</text>
</comment>
<protein>
    <submittedName>
        <fullName evidence="1">Uncharacterized protein</fullName>
    </submittedName>
</protein>
<evidence type="ECO:0000313" key="1">
    <source>
        <dbReference type="EMBL" id="GIH90417.1"/>
    </source>
</evidence>
<dbReference type="AlphaFoldDB" id="A0A8J3SCT0"/>
<reference evidence="1 2" key="1">
    <citation type="submission" date="2021-01" db="EMBL/GenBank/DDBJ databases">
        <title>Whole genome shotgun sequence of Planobispora siamensis NBRC 107568.</title>
        <authorList>
            <person name="Komaki H."/>
            <person name="Tamura T."/>
        </authorList>
    </citation>
    <scope>NUCLEOTIDE SEQUENCE [LARGE SCALE GENOMIC DNA]</scope>
    <source>
        <strain evidence="1 2">NBRC 107568</strain>
    </source>
</reference>